<dbReference type="Proteomes" id="UP000270025">
    <property type="component" value="Chromosome"/>
</dbReference>
<dbReference type="KEGG" id="svf:NCTC3166_00939"/>
<evidence type="ECO:0000313" key="2">
    <source>
        <dbReference type="EMBL" id="VED67123.1"/>
    </source>
</evidence>
<keyword evidence="1" id="KW-0472">Membrane</keyword>
<gene>
    <name evidence="2" type="ORF">NCTC3166_00939</name>
</gene>
<keyword evidence="3" id="KW-1185">Reference proteome</keyword>
<evidence type="ECO:0000256" key="1">
    <source>
        <dbReference type="SAM" id="Phobius"/>
    </source>
</evidence>
<reference evidence="2 3" key="1">
    <citation type="submission" date="2018-12" db="EMBL/GenBank/DDBJ databases">
        <authorList>
            <consortium name="Pathogen Informatics"/>
        </authorList>
    </citation>
    <scope>NUCLEOTIDE SEQUENCE [LARGE SCALE GENOMIC DNA]</scope>
    <source>
        <strain evidence="2 3">NCTC3166</strain>
    </source>
</reference>
<evidence type="ECO:0000313" key="3">
    <source>
        <dbReference type="Proteomes" id="UP000270025"/>
    </source>
</evidence>
<feature type="transmembrane region" description="Helical" evidence="1">
    <location>
        <begin position="35"/>
        <end position="57"/>
    </location>
</feature>
<keyword evidence="1" id="KW-0812">Transmembrane</keyword>
<dbReference type="GO" id="GO:0008233">
    <property type="term" value="F:peptidase activity"/>
    <property type="evidence" value="ECO:0007669"/>
    <property type="project" value="InterPro"/>
</dbReference>
<feature type="transmembrane region" description="Helical" evidence="1">
    <location>
        <begin position="112"/>
        <end position="134"/>
    </location>
</feature>
<protein>
    <submittedName>
        <fullName evidence="2">Putative repair protein</fullName>
    </submittedName>
</protein>
<keyword evidence="1" id="KW-1133">Transmembrane helix</keyword>
<accession>A0A3S4PXW3</accession>
<dbReference type="RefSeq" id="WP_126404156.1">
    <property type="nucleotide sequence ID" value="NZ_LR134266.1"/>
</dbReference>
<sequence length="270" mass="30411">MKRKSILFLFLFLLAIGLAYETQSITAGWMTGSQYGIIGVSFLLLLVYAIPAVWALFHFAKKWKLSWIPVLFSLLGGGFIAGWLSSFTNTYFHEMIQAVAPNSDFWNQYESAIAGPLFEEPFKLIPIFFVLYLFNVRRIKSIFLLAIASGLGFQIVEDFAYIRQDMPEGFSYAVSGILGRIMNGVVSHWTYTALFMVGLYLILQATKGRKELMLTGWFYFVAGFGLHFVGNSPFGQIETELPLAIPFLTAVGLFLIYQAYLTVQSLDQGN</sequence>
<dbReference type="InterPro" id="IPR026898">
    <property type="entry name" value="PrsW"/>
</dbReference>
<feature type="transmembrane region" description="Helical" evidence="1">
    <location>
        <begin position="141"/>
        <end position="161"/>
    </location>
</feature>
<feature type="transmembrane region" description="Helical" evidence="1">
    <location>
        <begin position="181"/>
        <end position="203"/>
    </location>
</feature>
<proteinExistence type="predicted"/>
<feature type="transmembrane region" description="Helical" evidence="1">
    <location>
        <begin position="241"/>
        <end position="263"/>
    </location>
</feature>
<organism evidence="2 3">
    <name type="scientific">Streptococcus viridans</name>
    <dbReference type="NCBI Taxonomy" id="78535"/>
    <lineage>
        <taxon>Bacteria</taxon>
        <taxon>Bacillati</taxon>
        <taxon>Bacillota</taxon>
        <taxon>Bacilli</taxon>
        <taxon>Lactobacillales</taxon>
        <taxon>Streptococcaceae</taxon>
        <taxon>Streptococcus</taxon>
    </lineage>
</organism>
<dbReference type="AlphaFoldDB" id="A0A3S4PXW3"/>
<feature type="transmembrane region" description="Helical" evidence="1">
    <location>
        <begin position="212"/>
        <end position="229"/>
    </location>
</feature>
<dbReference type="Pfam" id="PF13367">
    <property type="entry name" value="PrsW-protease"/>
    <property type="match status" value="1"/>
</dbReference>
<dbReference type="EMBL" id="LR134266">
    <property type="protein sequence ID" value="VED67123.1"/>
    <property type="molecule type" value="Genomic_DNA"/>
</dbReference>
<feature type="transmembrane region" description="Helical" evidence="1">
    <location>
        <begin position="69"/>
        <end position="92"/>
    </location>
</feature>
<name>A0A3S4PXW3_9STRE</name>